<protein>
    <recommendedName>
        <fullName evidence="3">Lipocalin-like domain-containing protein</fullName>
    </recommendedName>
</protein>
<organism evidence="1 2">
    <name type="scientific">Winogradskyella jejuensis</name>
    <dbReference type="NCBI Taxonomy" id="1089305"/>
    <lineage>
        <taxon>Bacteria</taxon>
        <taxon>Pseudomonadati</taxon>
        <taxon>Bacteroidota</taxon>
        <taxon>Flavobacteriia</taxon>
        <taxon>Flavobacteriales</taxon>
        <taxon>Flavobacteriaceae</taxon>
        <taxon>Winogradskyella</taxon>
    </lineage>
</organism>
<name>A0A1M5TAK7_9FLAO</name>
<dbReference type="OrthoDB" id="1441932at2"/>
<sequence>MKRFQLFFCAAVLSFTTSIHSQSKDLDLNVLKGTWKLDMSPQDKTDNNFATMKITKIDNSTFKGEFYREGVRIREGRINTQLGIIYGTLISGDNSGEYNTTFYYKNGALHGTTHSVHKDFLAVWIGTKMN</sequence>
<evidence type="ECO:0008006" key="3">
    <source>
        <dbReference type="Google" id="ProtNLM"/>
    </source>
</evidence>
<gene>
    <name evidence="1" type="ORF">SAMN05444148_2105</name>
</gene>
<dbReference type="Proteomes" id="UP000184522">
    <property type="component" value="Unassembled WGS sequence"/>
</dbReference>
<proteinExistence type="predicted"/>
<dbReference type="AlphaFoldDB" id="A0A1M5TAK7"/>
<keyword evidence="2" id="KW-1185">Reference proteome</keyword>
<accession>A0A1M5TAK7</accession>
<reference evidence="2" key="1">
    <citation type="submission" date="2016-11" db="EMBL/GenBank/DDBJ databases">
        <authorList>
            <person name="Varghese N."/>
            <person name="Submissions S."/>
        </authorList>
    </citation>
    <scope>NUCLEOTIDE SEQUENCE [LARGE SCALE GENOMIC DNA]</scope>
    <source>
        <strain evidence="2">DSM 25330</strain>
    </source>
</reference>
<dbReference type="EMBL" id="FQWS01000002">
    <property type="protein sequence ID" value="SHH47769.1"/>
    <property type="molecule type" value="Genomic_DNA"/>
</dbReference>
<dbReference type="RefSeq" id="WP_073086203.1">
    <property type="nucleotide sequence ID" value="NZ_FQWS01000002.1"/>
</dbReference>
<evidence type="ECO:0000313" key="1">
    <source>
        <dbReference type="EMBL" id="SHH47769.1"/>
    </source>
</evidence>
<dbReference type="STRING" id="1089305.SAMN05444148_2105"/>
<evidence type="ECO:0000313" key="2">
    <source>
        <dbReference type="Proteomes" id="UP000184522"/>
    </source>
</evidence>